<keyword evidence="1" id="KW-0675">Receptor</keyword>
<keyword evidence="2" id="KW-1185">Reference proteome</keyword>
<dbReference type="EMBL" id="JASNRB020000031">
    <property type="protein sequence ID" value="MFJ1472015.1"/>
    <property type="molecule type" value="Genomic_DNA"/>
</dbReference>
<protein>
    <submittedName>
        <fullName evidence="1">TonB-dependent receptor</fullName>
    </submittedName>
</protein>
<organism evidence="1 2">
    <name type="scientific">Massilia orientalis</name>
    <dbReference type="NCBI Taxonomy" id="3050128"/>
    <lineage>
        <taxon>Bacteria</taxon>
        <taxon>Pseudomonadati</taxon>
        <taxon>Pseudomonadota</taxon>
        <taxon>Betaproteobacteria</taxon>
        <taxon>Burkholderiales</taxon>
        <taxon>Oxalobacteraceae</taxon>
        <taxon>Telluria group</taxon>
        <taxon>Massilia</taxon>
    </lineage>
</organism>
<reference evidence="1" key="1">
    <citation type="submission" date="2024-11" db="EMBL/GenBank/DDBJ databases">
        <title>Description of Massilia orientalis sp. nov., isolated from rhizosphere soil of Ageratina adenophora.</title>
        <authorList>
            <person name="Wang Y."/>
        </authorList>
    </citation>
    <scope>NUCLEOTIDE SEQUENCE</scope>
    <source>
        <strain evidence="1">YIM B02787</strain>
    </source>
</reference>
<evidence type="ECO:0000313" key="2">
    <source>
        <dbReference type="Proteomes" id="UP001168096"/>
    </source>
</evidence>
<evidence type="ECO:0000313" key="1">
    <source>
        <dbReference type="EMBL" id="MFJ1472015.1"/>
    </source>
</evidence>
<gene>
    <name evidence="1" type="ORF">QPK29_030215</name>
</gene>
<accession>A0ACC7MIW4</accession>
<name>A0ACC7MIW4_9BURK</name>
<comment type="caution">
    <text evidence="1">The sequence shown here is derived from an EMBL/GenBank/DDBJ whole genome shotgun (WGS) entry which is preliminary data.</text>
</comment>
<proteinExistence type="predicted"/>
<dbReference type="Proteomes" id="UP001168096">
    <property type="component" value="Unassembled WGS sequence"/>
</dbReference>
<sequence>MSQSKHQNAFPCTRPRLIALAVAGACATMFSPVLAQEASAPATTDIKGSQAASTQTVVVTGIRASMQSTLNLKRKSDGIVDGIVADDIGKFPDTNLAEAVQRISGVSIDRSNGEGSRVTVRGIGPDFNLVLLNGRQMPSANLGASDSRSFDFANLASEAISQIQVYKSSRADSPAGGVGATLNIMTGRPLDLGNQTSIGAKIDYDRSNTNIPGQLNGKNITPEVSALISRKFGPDNMFGVSLTTSYQARNSGFAQAKVGDGYLGPYAGAADPGGTLVNAKGITGLSGNQLYDTPQSLYYVLQGTQRKRTNGQLTFQFRPSKDWTNTLDYTYFENKQRVASNALQAWFSGKNVISAVDFGNGAVQSPNSYTENYGKDPQDFNMLAVRAGTKTTLKSLGFNTQYRVSPGLKFSLDAHHSVADAGKDSPYGVGNDLNLASFGRNSNTLDLTQEMPVLSVDYTPQPFQVSGSFFQDRVIKQTVDQVQAGGSLKIGESSNLNFGVGSVKTKFNSAFQQVQQNAWSGVVKDRSKVGQFFNQANFTPIDYRQYFSKLGGSGDPKLFPTMYIVDFDKVLQDAKNFTAADGPEVNHAGQASYAGVWGPSLANPSEIRSLQEKTNSLFAQYNTEWDLAMPMHTGIGLRYEKTKVDTTSRIQYPTSVSWGTQNEYVIGFAPGVQVPQSASYHYWLPTVDWDMDVTSNLKLRASWGVTIGRPQWNEIQGGTSLDAIANIRGLSGSTGNPALRPVKSKNLDLSAEWYYSKQSMVSLGLFNKDLTGFPGSTIITTPSTTATTPVNGRYWQAASASGCGTDTFCIRDYIFTHFAGQPGVNGTGPQPDGHQGGQILGIPTDPALPLLLSTTVNANKTNAKGAEINWQHMFDNGFGFQTNYTYVKSGLRFDNAAPSTLNGVAQFALLGLSNSANLVGIYEDSSTSVRLAYNWRGEFLNSTNAFYKPQPGYTEPYGQVDLSVGYNLNKNLSLSFEAINLTNATQRMHGRNKTEVLSAVQFGPRFMLGARYKF</sequence>